<dbReference type="InterPro" id="IPR020562">
    <property type="entry name" value="PRibGlycinamide_synth_N"/>
</dbReference>
<dbReference type="SUPFAM" id="SSF56059">
    <property type="entry name" value="Glutathione synthetase ATP-binding domain-like"/>
    <property type="match status" value="1"/>
</dbReference>
<evidence type="ECO:0000256" key="11">
    <source>
        <dbReference type="ARBA" id="ARBA00022842"/>
    </source>
</evidence>
<evidence type="ECO:0000256" key="3">
    <source>
        <dbReference type="ARBA" id="ARBA00005174"/>
    </source>
</evidence>
<dbReference type="SMART" id="SM01209">
    <property type="entry name" value="GARS_A"/>
    <property type="match status" value="1"/>
</dbReference>
<dbReference type="FunFam" id="3.30.470.20:FF:000031">
    <property type="entry name" value="Phosphoribosylamine--glycine ligase"/>
    <property type="match status" value="1"/>
</dbReference>
<evidence type="ECO:0000256" key="1">
    <source>
        <dbReference type="ARBA" id="ARBA00001936"/>
    </source>
</evidence>
<dbReference type="FunFam" id="3.30.1490.20:FF:000006">
    <property type="entry name" value="phosphoribosylamine--glycine ligase, chloroplastic-like"/>
    <property type="match status" value="1"/>
</dbReference>
<keyword evidence="10" id="KW-0067">ATP-binding</keyword>
<evidence type="ECO:0000256" key="15">
    <source>
        <dbReference type="ARBA" id="ARBA00042864"/>
    </source>
</evidence>
<keyword evidence="12" id="KW-0464">Manganese</keyword>
<reference evidence="19" key="1">
    <citation type="journal article" date="2015" name="Nature">
        <title>Complex archaea that bridge the gap between prokaryotes and eukaryotes.</title>
        <authorList>
            <person name="Spang A."/>
            <person name="Saw J.H."/>
            <person name="Jorgensen S.L."/>
            <person name="Zaremba-Niedzwiedzka K."/>
            <person name="Martijn J."/>
            <person name="Lind A.E."/>
            <person name="van Eijk R."/>
            <person name="Schleper C."/>
            <person name="Guy L."/>
            <person name="Ettema T.J."/>
        </authorList>
    </citation>
    <scope>NUCLEOTIDE SEQUENCE</scope>
</reference>
<dbReference type="GO" id="GO:0009113">
    <property type="term" value="P:purine nucleobase biosynthetic process"/>
    <property type="evidence" value="ECO:0007669"/>
    <property type="project" value="InterPro"/>
</dbReference>
<evidence type="ECO:0000256" key="7">
    <source>
        <dbReference type="ARBA" id="ARBA00022723"/>
    </source>
</evidence>
<dbReference type="PROSITE" id="PS50975">
    <property type="entry name" value="ATP_GRASP"/>
    <property type="match status" value="1"/>
</dbReference>
<dbReference type="NCBIfam" id="TIGR00877">
    <property type="entry name" value="purD"/>
    <property type="match status" value="1"/>
</dbReference>
<evidence type="ECO:0000256" key="2">
    <source>
        <dbReference type="ARBA" id="ARBA00001946"/>
    </source>
</evidence>
<dbReference type="SUPFAM" id="SSF51246">
    <property type="entry name" value="Rudiment single hybrid motif"/>
    <property type="match status" value="1"/>
</dbReference>
<dbReference type="InterPro" id="IPR011054">
    <property type="entry name" value="Rudment_hybrid_motif"/>
</dbReference>
<comment type="caution">
    <text evidence="19">The sequence shown here is derived from an EMBL/GenBank/DDBJ whole genome shotgun (WGS) entry which is preliminary data.</text>
</comment>
<organism evidence="19">
    <name type="scientific">marine sediment metagenome</name>
    <dbReference type="NCBI Taxonomy" id="412755"/>
    <lineage>
        <taxon>unclassified sequences</taxon>
        <taxon>metagenomes</taxon>
        <taxon>ecological metagenomes</taxon>
    </lineage>
</organism>
<feature type="domain" description="ATP-grasp" evidence="18">
    <location>
        <begin position="109"/>
        <end position="316"/>
    </location>
</feature>
<dbReference type="InterPro" id="IPR020560">
    <property type="entry name" value="PRibGlycinamide_synth_C-dom"/>
</dbReference>
<dbReference type="InterPro" id="IPR000115">
    <property type="entry name" value="PRibGlycinamide_synth"/>
</dbReference>
<proteinExistence type="inferred from homology"/>
<evidence type="ECO:0000259" key="18">
    <source>
        <dbReference type="PROSITE" id="PS50975"/>
    </source>
</evidence>
<dbReference type="SUPFAM" id="SSF52440">
    <property type="entry name" value="PreATP-grasp domain"/>
    <property type="match status" value="1"/>
</dbReference>
<dbReference type="InterPro" id="IPR037123">
    <property type="entry name" value="PRibGlycinamide_synth_C_sf"/>
</dbReference>
<evidence type="ECO:0000256" key="17">
    <source>
        <dbReference type="SAM" id="MobiDB-lite"/>
    </source>
</evidence>
<dbReference type="Pfam" id="PF02844">
    <property type="entry name" value="GARS_N"/>
    <property type="match status" value="1"/>
</dbReference>
<dbReference type="PROSITE" id="PS00184">
    <property type="entry name" value="GARS"/>
    <property type="match status" value="1"/>
</dbReference>
<evidence type="ECO:0000313" key="19">
    <source>
        <dbReference type="EMBL" id="KKM72162.1"/>
    </source>
</evidence>
<dbReference type="UniPathway" id="UPA00074">
    <property type="reaction ID" value="UER00125"/>
</dbReference>
<evidence type="ECO:0000256" key="9">
    <source>
        <dbReference type="ARBA" id="ARBA00022755"/>
    </source>
</evidence>
<dbReference type="AlphaFoldDB" id="A0A0F9MSF3"/>
<dbReference type="Pfam" id="PF02843">
    <property type="entry name" value="GARS_C"/>
    <property type="match status" value="1"/>
</dbReference>
<evidence type="ECO:0000256" key="14">
    <source>
        <dbReference type="ARBA" id="ARBA00042242"/>
    </source>
</evidence>
<dbReference type="InterPro" id="IPR013815">
    <property type="entry name" value="ATP_grasp_subdomain_1"/>
</dbReference>
<comment type="pathway">
    <text evidence="3">Purine metabolism; IMP biosynthesis via de novo pathway; N(1)-(5-phospho-D-ribosyl)glycinamide from 5-phospho-alpha-D-ribose 1-diphosphate: step 2/2.</text>
</comment>
<evidence type="ECO:0000256" key="16">
    <source>
        <dbReference type="ARBA" id="ARBA00079592"/>
    </source>
</evidence>
<feature type="region of interest" description="Disordered" evidence="17">
    <location>
        <begin position="213"/>
        <end position="232"/>
    </location>
</feature>
<name>A0A0F9MSF3_9ZZZZ</name>
<dbReference type="Gene3D" id="3.40.50.20">
    <property type="match status" value="1"/>
</dbReference>
<dbReference type="EMBL" id="LAZR01009519">
    <property type="protein sequence ID" value="KKM72162.1"/>
    <property type="molecule type" value="Genomic_DNA"/>
</dbReference>
<sequence>MKVLVIGSGGREHALAWKLSQSANCSEVIVAPGNPGSASEENVSNVDIQVDDIKGLVAYAKENDIGLTVVGPEVPLTMGVVDAFEAAGLRCFGPSKAAAELEASKSFTKDFLARHHIPTAAYAVFTDVAKATAYIQQQGVPIVVKADGLAAGKGVIVAMTEIEAITAVNDMLSGNAFGEAGSRVVIEEFMTGEEASFIVMVDGEHILPLATSQDHKARDDGDKGPNTGGMGAYSPAPVVTDSVFDRIMAEVIEPTVKGMAADGRPYTGFLYAGLMIDENGAPRVVEYNCRFGDPETQPIMMRLQSDLVELCEAALDKRLDKVDVQWDPRSAIGVVMAAGGYPDSYKKGDVISGIAEAENNGSKVFHAGTASQGAEVVTSGGRVLCVTALGDSVIEAQTAAYEAVKKISWKDAYFRNDIAYRAIAREQAK</sequence>
<evidence type="ECO:0000256" key="13">
    <source>
        <dbReference type="ARBA" id="ARBA00038345"/>
    </source>
</evidence>
<dbReference type="InterPro" id="IPR020561">
    <property type="entry name" value="PRibGlycinamid_synth_ATP-grasp"/>
</dbReference>
<dbReference type="Gene3D" id="3.30.470.20">
    <property type="entry name" value="ATP-grasp fold, B domain"/>
    <property type="match status" value="1"/>
</dbReference>
<dbReference type="GO" id="GO:0046872">
    <property type="term" value="F:metal ion binding"/>
    <property type="evidence" value="ECO:0007669"/>
    <property type="project" value="UniProtKB-KW"/>
</dbReference>
<evidence type="ECO:0000256" key="8">
    <source>
        <dbReference type="ARBA" id="ARBA00022741"/>
    </source>
</evidence>
<dbReference type="EC" id="6.3.4.13" evidence="4"/>
<dbReference type="InterPro" id="IPR020559">
    <property type="entry name" value="PRibGlycinamide_synth_CS"/>
</dbReference>
<dbReference type="SMART" id="SM01210">
    <property type="entry name" value="GARS_C"/>
    <property type="match status" value="1"/>
</dbReference>
<dbReference type="GO" id="GO:0005524">
    <property type="term" value="F:ATP binding"/>
    <property type="evidence" value="ECO:0007669"/>
    <property type="project" value="UniProtKB-KW"/>
</dbReference>
<evidence type="ECO:0000256" key="12">
    <source>
        <dbReference type="ARBA" id="ARBA00023211"/>
    </source>
</evidence>
<keyword evidence="7" id="KW-0479">Metal-binding</keyword>
<dbReference type="FunFam" id="3.90.600.10:FF:000001">
    <property type="entry name" value="Trifunctional purine biosynthetic protein adenosine-3"/>
    <property type="match status" value="1"/>
</dbReference>
<evidence type="ECO:0000256" key="6">
    <source>
        <dbReference type="ARBA" id="ARBA00022598"/>
    </source>
</evidence>
<evidence type="ECO:0000256" key="10">
    <source>
        <dbReference type="ARBA" id="ARBA00022840"/>
    </source>
</evidence>
<comment type="cofactor">
    <cofactor evidence="2">
        <name>Mg(2+)</name>
        <dbReference type="ChEBI" id="CHEBI:18420"/>
    </cofactor>
</comment>
<protein>
    <recommendedName>
        <fullName evidence="5">Phosphoribosylamine--glycine ligase</fullName>
        <ecNumber evidence="4">6.3.4.13</ecNumber>
    </recommendedName>
    <alternativeName>
        <fullName evidence="16">GARS</fullName>
    </alternativeName>
    <alternativeName>
        <fullName evidence="14">Glycinamide ribonucleotide synthetase</fullName>
    </alternativeName>
    <alternativeName>
        <fullName evidence="15">Phosphoribosylglycinamide synthetase</fullName>
    </alternativeName>
</protein>
<dbReference type="Pfam" id="PF01071">
    <property type="entry name" value="GARS_A"/>
    <property type="match status" value="1"/>
</dbReference>
<dbReference type="PANTHER" id="PTHR43472:SF1">
    <property type="entry name" value="PHOSPHORIBOSYLAMINE--GLYCINE LIGASE, CHLOROPLASTIC"/>
    <property type="match status" value="1"/>
</dbReference>
<gene>
    <name evidence="19" type="ORF">LCGC14_1423310</name>
</gene>
<comment type="cofactor">
    <cofactor evidence="1">
        <name>Mn(2+)</name>
        <dbReference type="ChEBI" id="CHEBI:29035"/>
    </cofactor>
</comment>
<dbReference type="Gene3D" id="3.30.1490.20">
    <property type="entry name" value="ATP-grasp fold, A domain"/>
    <property type="match status" value="1"/>
</dbReference>
<dbReference type="Gene3D" id="3.90.600.10">
    <property type="entry name" value="Phosphoribosylglycinamide synthetase, C-terminal domain"/>
    <property type="match status" value="1"/>
</dbReference>
<comment type="similarity">
    <text evidence="13">Belongs to the GARS family.</text>
</comment>
<dbReference type="GO" id="GO:0004637">
    <property type="term" value="F:phosphoribosylamine-glycine ligase activity"/>
    <property type="evidence" value="ECO:0007669"/>
    <property type="project" value="UniProtKB-EC"/>
</dbReference>
<keyword evidence="6" id="KW-0436">Ligase</keyword>
<dbReference type="InterPro" id="IPR011761">
    <property type="entry name" value="ATP-grasp"/>
</dbReference>
<feature type="compositionally biased region" description="Basic and acidic residues" evidence="17">
    <location>
        <begin position="213"/>
        <end position="223"/>
    </location>
</feature>
<dbReference type="HAMAP" id="MF_00138">
    <property type="entry name" value="GARS"/>
    <property type="match status" value="1"/>
</dbReference>
<dbReference type="InterPro" id="IPR016185">
    <property type="entry name" value="PreATP-grasp_dom_sf"/>
</dbReference>
<evidence type="ECO:0000256" key="4">
    <source>
        <dbReference type="ARBA" id="ARBA00013255"/>
    </source>
</evidence>
<keyword evidence="8" id="KW-0547">Nucleotide-binding</keyword>
<dbReference type="FunFam" id="3.40.50.20:FF:000006">
    <property type="entry name" value="Phosphoribosylamine--glycine ligase, chloroplastic"/>
    <property type="match status" value="1"/>
</dbReference>
<accession>A0A0F9MSF3</accession>
<keyword evidence="11" id="KW-0460">Magnesium</keyword>
<evidence type="ECO:0000256" key="5">
    <source>
        <dbReference type="ARBA" id="ARBA00020605"/>
    </source>
</evidence>
<keyword evidence="9" id="KW-0658">Purine biosynthesis</keyword>
<dbReference type="GO" id="GO:0006189">
    <property type="term" value="P:'de novo' IMP biosynthetic process"/>
    <property type="evidence" value="ECO:0007669"/>
    <property type="project" value="UniProtKB-UniPathway"/>
</dbReference>
<dbReference type="PANTHER" id="PTHR43472">
    <property type="entry name" value="PHOSPHORIBOSYLAMINE--GLYCINE LIGASE"/>
    <property type="match status" value="1"/>
</dbReference>